<comment type="cofactor">
    <cofactor evidence="1">
        <name>FAD</name>
        <dbReference type="ChEBI" id="CHEBI:57692"/>
    </cofactor>
</comment>
<evidence type="ECO:0000256" key="4">
    <source>
        <dbReference type="ARBA" id="ARBA00022827"/>
    </source>
</evidence>
<evidence type="ECO:0000256" key="5">
    <source>
        <dbReference type="ARBA" id="ARBA00023002"/>
    </source>
</evidence>
<dbReference type="SUPFAM" id="SSF51905">
    <property type="entry name" value="FAD/NAD(P)-binding domain"/>
    <property type="match status" value="1"/>
</dbReference>
<evidence type="ECO:0000259" key="6">
    <source>
        <dbReference type="Pfam" id="PF01266"/>
    </source>
</evidence>
<dbReference type="Proteomes" id="UP001597380">
    <property type="component" value="Unassembled WGS sequence"/>
</dbReference>
<evidence type="ECO:0000313" key="7">
    <source>
        <dbReference type="EMBL" id="MFD2095189.1"/>
    </source>
</evidence>
<organism evidence="7 8">
    <name type="scientific">Corallincola platygyrae</name>
    <dbReference type="NCBI Taxonomy" id="1193278"/>
    <lineage>
        <taxon>Bacteria</taxon>
        <taxon>Pseudomonadati</taxon>
        <taxon>Pseudomonadota</taxon>
        <taxon>Gammaproteobacteria</taxon>
        <taxon>Alteromonadales</taxon>
        <taxon>Psychromonadaceae</taxon>
        <taxon>Corallincola</taxon>
    </lineage>
</organism>
<comment type="caution">
    <text evidence="7">The sequence shown here is derived from an EMBL/GenBank/DDBJ whole genome shotgun (WGS) entry which is preliminary data.</text>
</comment>
<dbReference type="InterPro" id="IPR000447">
    <property type="entry name" value="G3P_DH_FAD-dep"/>
</dbReference>
<dbReference type="PANTHER" id="PTHR11985">
    <property type="entry name" value="GLYCEROL-3-PHOSPHATE DEHYDROGENASE"/>
    <property type="match status" value="1"/>
</dbReference>
<keyword evidence="8" id="KW-1185">Reference proteome</keyword>
<keyword evidence="3" id="KW-0285">Flavoprotein</keyword>
<feature type="domain" description="FAD dependent oxidoreductase" evidence="6">
    <location>
        <begin position="7"/>
        <end position="354"/>
    </location>
</feature>
<dbReference type="InterPro" id="IPR006076">
    <property type="entry name" value="FAD-dep_OxRdtase"/>
</dbReference>
<evidence type="ECO:0000256" key="3">
    <source>
        <dbReference type="ARBA" id="ARBA00022630"/>
    </source>
</evidence>
<evidence type="ECO:0000256" key="2">
    <source>
        <dbReference type="ARBA" id="ARBA00007330"/>
    </source>
</evidence>
<dbReference type="RefSeq" id="WP_345338351.1">
    <property type="nucleotide sequence ID" value="NZ_BAABLI010000005.1"/>
</dbReference>
<dbReference type="PROSITE" id="PS00978">
    <property type="entry name" value="FAD_G3PDH_2"/>
    <property type="match status" value="1"/>
</dbReference>
<reference evidence="8" key="1">
    <citation type="journal article" date="2019" name="Int. J. Syst. Evol. Microbiol.">
        <title>The Global Catalogue of Microorganisms (GCM) 10K type strain sequencing project: providing services to taxonomists for standard genome sequencing and annotation.</title>
        <authorList>
            <consortium name="The Broad Institute Genomics Platform"/>
            <consortium name="The Broad Institute Genome Sequencing Center for Infectious Disease"/>
            <person name="Wu L."/>
            <person name="Ma J."/>
        </authorList>
    </citation>
    <scope>NUCLEOTIDE SEQUENCE [LARGE SCALE GENOMIC DNA]</scope>
    <source>
        <strain evidence="8">CGMCC 1.10992</strain>
    </source>
</reference>
<protein>
    <submittedName>
        <fullName evidence="7">FAD-dependent oxidoreductase</fullName>
    </submittedName>
</protein>
<dbReference type="Gene3D" id="3.30.9.10">
    <property type="entry name" value="D-Amino Acid Oxidase, subunit A, domain 2"/>
    <property type="match status" value="1"/>
</dbReference>
<accession>A0ABW4XK81</accession>
<dbReference type="PRINTS" id="PR01001">
    <property type="entry name" value="FADG3PDH"/>
</dbReference>
<dbReference type="PANTHER" id="PTHR11985:SF15">
    <property type="entry name" value="GLYCEROL-3-PHOSPHATE DEHYDROGENASE, MITOCHONDRIAL"/>
    <property type="match status" value="1"/>
</dbReference>
<dbReference type="Pfam" id="PF01266">
    <property type="entry name" value="DAO"/>
    <property type="match status" value="1"/>
</dbReference>
<comment type="similarity">
    <text evidence="2">Belongs to the FAD-dependent glycerol-3-phosphate dehydrogenase family.</text>
</comment>
<gene>
    <name evidence="7" type="ORF">ACFSJ3_04270</name>
</gene>
<dbReference type="InterPro" id="IPR036188">
    <property type="entry name" value="FAD/NAD-bd_sf"/>
</dbReference>
<proteinExistence type="inferred from homology"/>
<dbReference type="SUPFAM" id="SSF54373">
    <property type="entry name" value="FAD-linked reductases, C-terminal domain"/>
    <property type="match status" value="1"/>
</dbReference>
<sequence>MSSNSYDLAIIGAGINGVGIAECAAAAGYRVLVIERKGVGSETSCRSSKLIHGGLRYLESGQIGLVKKALRARRTLLKIAPDLVHPVPFVFPVYQHSKRAPWILGTGLALYGVLAGLDPLAKFRRVAETEWDQLDGLMFDDLAAVFQYWDAQTDDQLLTRSVMESAQRCGAELLCPVAVEKVTFKQNRYQITMDSGEQLETSVVVNSAGPWVNEVLACVVPEVKPVPIHWVQGAHIELTGPVPKQIYYLESPGDGRVVFVMPWQDRIMVGTTETQYEQLPEHIEATPQEVDYLLNVYRHYFPLHKVSLVSSWAGLRVLPAMNDNPFSRPRDTWLQSSPNHPNMLNVYGGKLTTYRDTAIRAVKWCRSRLGLRPEVADYQTLKLVPPEDAIS</sequence>
<dbReference type="Gene3D" id="3.50.50.60">
    <property type="entry name" value="FAD/NAD(P)-binding domain"/>
    <property type="match status" value="1"/>
</dbReference>
<evidence type="ECO:0000256" key="1">
    <source>
        <dbReference type="ARBA" id="ARBA00001974"/>
    </source>
</evidence>
<keyword evidence="4" id="KW-0274">FAD</keyword>
<evidence type="ECO:0000313" key="8">
    <source>
        <dbReference type="Proteomes" id="UP001597380"/>
    </source>
</evidence>
<name>A0ABW4XK81_9GAMM</name>
<dbReference type="EMBL" id="JBHUHT010000008">
    <property type="protein sequence ID" value="MFD2095189.1"/>
    <property type="molecule type" value="Genomic_DNA"/>
</dbReference>
<keyword evidence="5" id="KW-0560">Oxidoreductase</keyword>